<dbReference type="CDD" id="cd00156">
    <property type="entry name" value="REC"/>
    <property type="match status" value="1"/>
</dbReference>
<name>A0A2N6CS12_9GAMM</name>
<gene>
    <name evidence="6" type="ORF">C0630_18390</name>
</gene>
<dbReference type="InterPro" id="IPR035919">
    <property type="entry name" value="EAL_sf"/>
</dbReference>
<dbReference type="NCBIfam" id="TIGR00254">
    <property type="entry name" value="GGDEF"/>
    <property type="match status" value="1"/>
</dbReference>
<dbReference type="SMART" id="SM00267">
    <property type="entry name" value="GGDEF"/>
    <property type="match status" value="1"/>
</dbReference>
<dbReference type="InterPro" id="IPR001789">
    <property type="entry name" value="Sig_transdc_resp-reg_receiver"/>
</dbReference>
<evidence type="ECO:0000259" key="5">
    <source>
        <dbReference type="PROSITE" id="PS50887"/>
    </source>
</evidence>
<dbReference type="SUPFAM" id="SSF141868">
    <property type="entry name" value="EAL domain-like"/>
    <property type="match status" value="1"/>
</dbReference>
<feature type="modified residue" description="4-aspartylphosphate" evidence="2">
    <location>
        <position position="170"/>
    </location>
</feature>
<reference evidence="6 7" key="1">
    <citation type="submission" date="2017-11" db="EMBL/GenBank/DDBJ databases">
        <title>Genome-resolved metagenomics identifies genetic mobility, metabolic interactions, and unexpected diversity in perchlorate-reducing communities.</title>
        <authorList>
            <person name="Barnum T.P."/>
            <person name="Figueroa I.A."/>
            <person name="Carlstrom C.I."/>
            <person name="Lucas L.N."/>
            <person name="Engelbrektson A.L."/>
            <person name="Coates J.D."/>
        </authorList>
    </citation>
    <scope>NUCLEOTIDE SEQUENCE [LARGE SCALE GENOMIC DNA]</scope>
    <source>
        <strain evidence="6">BM301</strain>
    </source>
</reference>
<evidence type="ECO:0000259" key="3">
    <source>
        <dbReference type="PROSITE" id="PS50110"/>
    </source>
</evidence>
<keyword evidence="1 2" id="KW-0597">Phosphoprotein</keyword>
<evidence type="ECO:0000256" key="2">
    <source>
        <dbReference type="PROSITE-ProRule" id="PRU00169"/>
    </source>
</evidence>
<feature type="modified residue" description="4-aspartylphosphate" evidence="2">
    <location>
        <position position="295"/>
    </location>
</feature>
<evidence type="ECO:0000313" key="7">
    <source>
        <dbReference type="Proteomes" id="UP000235015"/>
    </source>
</evidence>
<dbReference type="PROSITE" id="PS50883">
    <property type="entry name" value="EAL"/>
    <property type="match status" value="1"/>
</dbReference>
<evidence type="ECO:0000313" key="6">
    <source>
        <dbReference type="EMBL" id="PLX59876.1"/>
    </source>
</evidence>
<dbReference type="SUPFAM" id="SSF47226">
    <property type="entry name" value="Histidine-containing phosphotransfer domain, HPT domain"/>
    <property type="match status" value="1"/>
</dbReference>
<dbReference type="Pfam" id="PF00990">
    <property type="entry name" value="GGDEF"/>
    <property type="match status" value="1"/>
</dbReference>
<dbReference type="InterPro" id="IPR011006">
    <property type="entry name" value="CheY-like_superfamily"/>
</dbReference>
<dbReference type="AlphaFoldDB" id="A0A2N6CS12"/>
<feature type="domain" description="EAL" evidence="4">
    <location>
        <begin position="540"/>
        <end position="774"/>
    </location>
</feature>
<dbReference type="Pfam" id="PF00563">
    <property type="entry name" value="EAL"/>
    <property type="match status" value="1"/>
</dbReference>
<dbReference type="Pfam" id="PF00072">
    <property type="entry name" value="Response_reg"/>
    <property type="match status" value="1"/>
</dbReference>
<dbReference type="SUPFAM" id="SSF55073">
    <property type="entry name" value="Nucleotide cyclase"/>
    <property type="match status" value="1"/>
</dbReference>
<comment type="caution">
    <text evidence="6">The sequence shown here is derived from an EMBL/GenBank/DDBJ whole genome shotgun (WGS) entry which is preliminary data.</text>
</comment>
<organism evidence="6 7">
    <name type="scientific">Sedimenticola selenatireducens</name>
    <dbReference type="NCBI Taxonomy" id="191960"/>
    <lineage>
        <taxon>Bacteria</taxon>
        <taxon>Pseudomonadati</taxon>
        <taxon>Pseudomonadota</taxon>
        <taxon>Gammaproteobacteria</taxon>
        <taxon>Chromatiales</taxon>
        <taxon>Sedimenticolaceae</taxon>
        <taxon>Sedimenticola</taxon>
    </lineage>
</organism>
<dbReference type="RefSeq" id="WP_273440904.1">
    <property type="nucleotide sequence ID" value="NZ_PKUN01000030.1"/>
</dbReference>
<protein>
    <recommendedName>
        <fullName evidence="8">Response regulator</fullName>
    </recommendedName>
</protein>
<dbReference type="EMBL" id="PKUN01000030">
    <property type="protein sequence ID" value="PLX59876.1"/>
    <property type="molecule type" value="Genomic_DNA"/>
</dbReference>
<dbReference type="PROSITE" id="PS50887">
    <property type="entry name" value="GGDEF"/>
    <property type="match status" value="1"/>
</dbReference>
<feature type="domain" description="Response regulatory" evidence="3">
    <location>
        <begin position="121"/>
        <end position="238"/>
    </location>
</feature>
<dbReference type="InterPro" id="IPR029787">
    <property type="entry name" value="Nucleotide_cyclase"/>
</dbReference>
<dbReference type="PANTHER" id="PTHR44591:SF3">
    <property type="entry name" value="RESPONSE REGULATORY DOMAIN-CONTAINING PROTEIN"/>
    <property type="match status" value="1"/>
</dbReference>
<dbReference type="InterPro" id="IPR043128">
    <property type="entry name" value="Rev_trsase/Diguanyl_cyclase"/>
</dbReference>
<dbReference type="SMART" id="SM00448">
    <property type="entry name" value="REC"/>
    <property type="match status" value="1"/>
</dbReference>
<dbReference type="Gene3D" id="3.20.20.450">
    <property type="entry name" value="EAL domain"/>
    <property type="match status" value="1"/>
</dbReference>
<dbReference type="Gene3D" id="3.40.50.2300">
    <property type="match status" value="2"/>
</dbReference>
<dbReference type="InterPro" id="IPR050595">
    <property type="entry name" value="Bact_response_regulator"/>
</dbReference>
<dbReference type="PANTHER" id="PTHR44591">
    <property type="entry name" value="STRESS RESPONSE REGULATOR PROTEIN 1"/>
    <property type="match status" value="1"/>
</dbReference>
<feature type="domain" description="GGDEF" evidence="5">
    <location>
        <begin position="406"/>
        <end position="529"/>
    </location>
</feature>
<dbReference type="GO" id="GO:0000160">
    <property type="term" value="P:phosphorelay signal transduction system"/>
    <property type="evidence" value="ECO:0007669"/>
    <property type="project" value="InterPro"/>
</dbReference>
<dbReference type="PROSITE" id="PS50110">
    <property type="entry name" value="RESPONSE_REGULATORY"/>
    <property type="match status" value="2"/>
</dbReference>
<dbReference type="InterPro" id="IPR001633">
    <property type="entry name" value="EAL_dom"/>
</dbReference>
<dbReference type="SMART" id="SM00052">
    <property type="entry name" value="EAL"/>
    <property type="match status" value="1"/>
</dbReference>
<dbReference type="Gene3D" id="3.30.70.270">
    <property type="match status" value="1"/>
</dbReference>
<dbReference type="STRING" id="1111735.GCA_000428045_03186"/>
<evidence type="ECO:0000256" key="1">
    <source>
        <dbReference type="ARBA" id="ARBA00022553"/>
    </source>
</evidence>
<evidence type="ECO:0000259" key="4">
    <source>
        <dbReference type="PROSITE" id="PS50883"/>
    </source>
</evidence>
<dbReference type="SUPFAM" id="SSF52172">
    <property type="entry name" value="CheY-like"/>
    <property type="match status" value="2"/>
</dbReference>
<evidence type="ECO:0008006" key="8">
    <source>
        <dbReference type="Google" id="ProtNLM"/>
    </source>
</evidence>
<sequence length="774" mass="86304">MPEQQQKERELKAAFIQHLPERIISIGNDWIQLSQGIWNNTLLKKLCLKVQNLTGTTGGFGLINLSESGFSLEVYLGNFIDRDTIPTIEQQQTVGTLISAIKHESDLIRSKSGTEKPANRLVYLLLSNNKLAPGLTGMLEEQGCTVLGFNHPDDVEGELQRRLPDVLIIDDSFLARFAMLKRELAIQQERQKRHVGVICISQTRDLEQRLLALRSGVDAYYLTPINTQDLTDRVIELASPKTDCYRILIVEDDPSQADFAASILRKSGMKTQVITEPLRVIEALDKFRPDLILMDIYMPNANGIELTTIIREHPDFVMTPVVFLSGEQDTDKQLDALSVGGDDFLSKPIRPRHLVNTITHRVQRARILEKQHHHPNSRDLLTGLHNRRHFYEQLDQTTTRIQDLVATGGVLYISLQKAGNDRLSPENDGYLANLGSLISGLLEEQDIAARIDDDSFAILILRPHQKNIISLAEKLAHKLIELKTEAKLTPYIGIATFGSEQSSASDLIANASAASQDIQGSDRYVNLYVEGGGPRNRADASELPDLFKQALQKRSFQLFFRALTHTQKAGTKAYDVKPRLLLPDGRQLGSSEIMSLADAENLGTQFSQWLIERALVTLEEKRAEGKNNLLIVAQSSKSIFQGTITGWLRDQLRARQMVGVGLVLEYRIADLSIDLKAAKEHFVQLQEMGIKVSLSRFGASSTALKVLHYLDADFVRLAGPVLKADNEEISGIIAQIRKNGANIILPAVTEPESISSSWLESADWVPVISGNSHY</sequence>
<dbReference type="InterPro" id="IPR036641">
    <property type="entry name" value="HPT_dom_sf"/>
</dbReference>
<dbReference type="InterPro" id="IPR000160">
    <property type="entry name" value="GGDEF_dom"/>
</dbReference>
<feature type="domain" description="Response regulatory" evidence="3">
    <location>
        <begin position="246"/>
        <end position="362"/>
    </location>
</feature>
<dbReference type="Proteomes" id="UP000235015">
    <property type="component" value="Unassembled WGS sequence"/>
</dbReference>
<accession>A0A2N6CS12</accession>
<dbReference type="CDD" id="cd01949">
    <property type="entry name" value="GGDEF"/>
    <property type="match status" value="1"/>
</dbReference>
<proteinExistence type="predicted"/>